<dbReference type="CDD" id="cd16922">
    <property type="entry name" value="HATPase_EvgS-ArcB-TorS-like"/>
    <property type="match status" value="1"/>
</dbReference>
<dbReference type="SMART" id="SM00387">
    <property type="entry name" value="HATPase_c"/>
    <property type="match status" value="1"/>
</dbReference>
<dbReference type="CDD" id="cd17546">
    <property type="entry name" value="REC_hyHK_CKI1_RcsC-like"/>
    <property type="match status" value="1"/>
</dbReference>
<evidence type="ECO:0000256" key="9">
    <source>
        <dbReference type="ARBA" id="ARBA00022989"/>
    </source>
</evidence>
<keyword evidence="4" id="KW-1003">Cell membrane</keyword>
<organism evidence="21 22">
    <name type="scientific">Candidatus Competibacter phosphatis</name>
    <dbReference type="NCBI Taxonomy" id="221280"/>
    <lineage>
        <taxon>Bacteria</taxon>
        <taxon>Pseudomonadati</taxon>
        <taxon>Pseudomonadota</taxon>
        <taxon>Gammaproteobacteria</taxon>
        <taxon>Candidatus Competibacteraceae</taxon>
        <taxon>Candidatus Competibacter</taxon>
    </lineage>
</organism>
<feature type="domain" description="Histidine kinase" evidence="16">
    <location>
        <begin position="144"/>
        <end position="365"/>
    </location>
</feature>
<dbReference type="Pfam" id="PF00989">
    <property type="entry name" value="PAS"/>
    <property type="match status" value="1"/>
</dbReference>
<feature type="coiled-coil region" evidence="14">
    <location>
        <begin position="117"/>
        <end position="144"/>
    </location>
</feature>
<accession>A0ABX1TIW8</accession>
<keyword evidence="5 13" id="KW-0597">Phosphoprotein</keyword>
<dbReference type="InterPro" id="IPR036890">
    <property type="entry name" value="HATPase_C_sf"/>
</dbReference>
<dbReference type="Pfam" id="PF00512">
    <property type="entry name" value="HisKA"/>
    <property type="match status" value="1"/>
</dbReference>
<dbReference type="SMART" id="SM00091">
    <property type="entry name" value="PAS"/>
    <property type="match status" value="1"/>
</dbReference>
<feature type="region of interest" description="Disordered" evidence="15">
    <location>
        <begin position="662"/>
        <end position="705"/>
    </location>
</feature>
<dbReference type="PROSITE" id="PS50109">
    <property type="entry name" value="HIS_KIN"/>
    <property type="match status" value="1"/>
</dbReference>
<dbReference type="SUPFAM" id="SSF52172">
    <property type="entry name" value="CheY-like"/>
    <property type="match status" value="2"/>
</dbReference>
<dbReference type="PROSITE" id="PS50113">
    <property type="entry name" value="PAC"/>
    <property type="match status" value="1"/>
</dbReference>
<dbReference type="PANTHER" id="PTHR45339">
    <property type="entry name" value="HYBRID SIGNAL TRANSDUCTION HISTIDINE KINASE J"/>
    <property type="match status" value="1"/>
</dbReference>
<dbReference type="SUPFAM" id="SSF47226">
    <property type="entry name" value="Histidine-containing phosphotransfer domain, HPT domain"/>
    <property type="match status" value="1"/>
</dbReference>
<comment type="caution">
    <text evidence="21">The sequence shown here is derived from an EMBL/GenBank/DDBJ whole genome shotgun (WGS) entry which is preliminary data.</text>
</comment>
<dbReference type="InterPro" id="IPR003594">
    <property type="entry name" value="HATPase_dom"/>
</dbReference>
<reference evidence="21 22" key="1">
    <citation type="submission" date="2019-03" db="EMBL/GenBank/DDBJ databases">
        <title>Metabolic reconstructions from genomes of highly enriched 'Candidatus Accumulibacter' and 'Candidatus Competibacter' bioreactor populations.</title>
        <authorList>
            <person name="Annavajhala M.K."/>
            <person name="Welles L."/>
            <person name="Abbas B."/>
            <person name="Sorokin D."/>
            <person name="Park H."/>
            <person name="Van Loosdrecht M."/>
            <person name="Chandran K."/>
        </authorList>
    </citation>
    <scope>NUCLEOTIDE SEQUENCE [LARGE SCALE GENOMIC DNA]</scope>
    <source>
        <strain evidence="21 22">SBR_G</strain>
    </source>
</reference>
<keyword evidence="8" id="KW-0067">ATP-binding</keyword>
<dbReference type="InterPro" id="IPR000014">
    <property type="entry name" value="PAS"/>
</dbReference>
<comment type="catalytic activity">
    <reaction evidence="1">
        <text>ATP + protein L-histidine = ADP + protein N-phospho-L-histidine.</text>
        <dbReference type="EC" id="2.7.13.3"/>
    </reaction>
</comment>
<evidence type="ECO:0000259" key="16">
    <source>
        <dbReference type="PROSITE" id="PS50109"/>
    </source>
</evidence>
<dbReference type="InterPro" id="IPR001789">
    <property type="entry name" value="Sig_transdc_resp-reg_receiver"/>
</dbReference>
<dbReference type="RefSeq" id="WP_169248594.1">
    <property type="nucleotide sequence ID" value="NZ_SPMZ01000024.1"/>
</dbReference>
<keyword evidence="9" id="KW-1133">Transmembrane helix</keyword>
<dbReference type="NCBIfam" id="TIGR00229">
    <property type="entry name" value="sensory_box"/>
    <property type="match status" value="1"/>
</dbReference>
<evidence type="ECO:0000256" key="7">
    <source>
        <dbReference type="ARBA" id="ARBA00022741"/>
    </source>
</evidence>
<evidence type="ECO:0000256" key="11">
    <source>
        <dbReference type="ARBA" id="ARBA00023136"/>
    </source>
</evidence>
<gene>
    <name evidence="21" type="ORF">E4P82_09100</name>
</gene>
<evidence type="ECO:0000259" key="20">
    <source>
        <dbReference type="PROSITE" id="PS50894"/>
    </source>
</evidence>
<dbReference type="SMART" id="SM00448">
    <property type="entry name" value="REC"/>
    <property type="match status" value="2"/>
</dbReference>
<keyword evidence="14" id="KW-0175">Coiled coil</keyword>
<feature type="domain" description="PAC" evidence="19">
    <location>
        <begin position="76"/>
        <end position="126"/>
    </location>
</feature>
<dbReference type="Proteomes" id="UP000760480">
    <property type="component" value="Unassembled WGS sequence"/>
</dbReference>
<dbReference type="PROSITE" id="PS50112">
    <property type="entry name" value="PAS"/>
    <property type="match status" value="1"/>
</dbReference>
<evidence type="ECO:0000256" key="12">
    <source>
        <dbReference type="PROSITE-ProRule" id="PRU00110"/>
    </source>
</evidence>
<evidence type="ECO:0000256" key="5">
    <source>
        <dbReference type="ARBA" id="ARBA00022553"/>
    </source>
</evidence>
<evidence type="ECO:0000256" key="8">
    <source>
        <dbReference type="ARBA" id="ARBA00022840"/>
    </source>
</evidence>
<evidence type="ECO:0000256" key="2">
    <source>
        <dbReference type="ARBA" id="ARBA00004651"/>
    </source>
</evidence>
<dbReference type="PROSITE" id="PS50894">
    <property type="entry name" value="HPT"/>
    <property type="match status" value="1"/>
</dbReference>
<name>A0ABX1TIW8_9GAMM</name>
<dbReference type="Pfam" id="PF00072">
    <property type="entry name" value="Response_reg"/>
    <property type="match status" value="2"/>
</dbReference>
<dbReference type="Gene3D" id="3.30.450.20">
    <property type="entry name" value="PAS domain"/>
    <property type="match status" value="1"/>
</dbReference>
<evidence type="ECO:0000313" key="21">
    <source>
        <dbReference type="EMBL" id="NMQ19333.1"/>
    </source>
</evidence>
<dbReference type="Pfam" id="PF01627">
    <property type="entry name" value="Hpt"/>
    <property type="match status" value="1"/>
</dbReference>
<dbReference type="SUPFAM" id="SSF47384">
    <property type="entry name" value="Homodimeric domain of signal transducing histidine kinase"/>
    <property type="match status" value="1"/>
</dbReference>
<dbReference type="Pfam" id="PF02518">
    <property type="entry name" value="HATPase_c"/>
    <property type="match status" value="1"/>
</dbReference>
<feature type="domain" description="HPt" evidence="20">
    <location>
        <begin position="722"/>
        <end position="821"/>
    </location>
</feature>
<proteinExistence type="predicted"/>
<feature type="modified residue" description="4-aspartylphosphate" evidence="13">
    <location>
        <position position="442"/>
    </location>
</feature>
<dbReference type="SUPFAM" id="SSF55785">
    <property type="entry name" value="PYP-like sensor domain (PAS domain)"/>
    <property type="match status" value="1"/>
</dbReference>
<dbReference type="InterPro" id="IPR035965">
    <property type="entry name" value="PAS-like_dom_sf"/>
</dbReference>
<feature type="compositionally biased region" description="Polar residues" evidence="15">
    <location>
        <begin position="670"/>
        <end position="680"/>
    </location>
</feature>
<evidence type="ECO:0000259" key="19">
    <source>
        <dbReference type="PROSITE" id="PS50113"/>
    </source>
</evidence>
<dbReference type="SUPFAM" id="SSF55874">
    <property type="entry name" value="ATPase domain of HSP90 chaperone/DNA topoisomerase II/histidine kinase"/>
    <property type="match status" value="1"/>
</dbReference>
<keyword evidence="11" id="KW-0472">Membrane</keyword>
<dbReference type="InterPro" id="IPR004358">
    <property type="entry name" value="Sig_transdc_His_kin-like_C"/>
</dbReference>
<dbReference type="InterPro" id="IPR008207">
    <property type="entry name" value="Sig_transdc_His_kin_Hpt_dom"/>
</dbReference>
<dbReference type="Gene3D" id="1.10.287.130">
    <property type="match status" value="1"/>
</dbReference>
<evidence type="ECO:0000256" key="3">
    <source>
        <dbReference type="ARBA" id="ARBA00012438"/>
    </source>
</evidence>
<evidence type="ECO:0000259" key="18">
    <source>
        <dbReference type="PROSITE" id="PS50112"/>
    </source>
</evidence>
<evidence type="ECO:0000256" key="4">
    <source>
        <dbReference type="ARBA" id="ARBA00022475"/>
    </source>
</evidence>
<evidence type="ECO:0000256" key="14">
    <source>
        <dbReference type="SAM" id="Coils"/>
    </source>
</evidence>
<dbReference type="InterPro" id="IPR036097">
    <property type="entry name" value="HisK_dim/P_sf"/>
</dbReference>
<protein>
    <recommendedName>
        <fullName evidence="3">histidine kinase</fullName>
        <ecNumber evidence="3">2.7.13.3</ecNumber>
    </recommendedName>
</protein>
<sequence length="821" mass="90594">MDSENAYRQLVELSPDMIFISHDEKIIYINTAGARMFGADSPSALLGASAWDRLHPDCHEVVRERIRNHTIETALTLLEERCVRMDGTVFPVEMAAAPFVYRGRLALQVVAHDLSDRKQTEEALRNAKEAAEAANRAKSEFLATMSHEIRTPLNGVLGMTELLRDTPLNTQQQRFVDMILRSSHALLATINDILDFSKIESGRMELEVVPFDLRELMEETAALLAERAHEKGLELINDLPFSLPASAQGDPVRLRQILVNLVSNAIKFTKRGEVVMRLRVLAQDAAGLRLCFEVQDTGIGIAPAACTRIFDAFTQADGSTTRHYGGTGLGLAIVRRLVRLMEGEIGVDSTPEVGSRFWFTLLLLQPTLRPAASMRLPWPAQQELRGLRVLLVDDNATNREMMRRQTAAWGLVSDEAENGTQALLRLRDAARAGKRHDLAFLDLRMPELDGLELAREIRADPTLAGIKLVLLSSSGMDTWTGQATQADIQGVLYKPVRQAELYKILCRLLGRAADPNSRLRALPTTGSSQFTGWVLVAEDNPVNQEMALAVLRALGCQVEVVANGQEAVEAVARTQYDLLFMDCQMPVLDGFAATAAIRHWEQVQGRPRLPIIALTANVVKGFREQCLAAGMDDYLSKPFTQEQLVTVLDSWLLVEESNSLMPASRLPPVSSRSPTASTAITAVDPEVAAPVNPNRQSSPGRTVSPLDERALAQIRALQRPGQPSVLGGVIDLYLDNAPTLLQQMREAITAGDGEALCQAAHGFKSSSATLGATRLAAVCEDLERRGRNRCLEDTSALLWEADRRYMRVREALAVEMERERR</sequence>
<keyword evidence="6" id="KW-0812">Transmembrane</keyword>
<dbReference type="PANTHER" id="PTHR45339:SF1">
    <property type="entry name" value="HYBRID SIGNAL TRANSDUCTION HISTIDINE KINASE J"/>
    <property type="match status" value="1"/>
</dbReference>
<dbReference type="InterPro" id="IPR000700">
    <property type="entry name" value="PAS-assoc_C"/>
</dbReference>
<comment type="subcellular location">
    <subcellularLocation>
        <location evidence="2">Cell membrane</location>
        <topology evidence="2">Multi-pass membrane protein</topology>
    </subcellularLocation>
</comment>
<evidence type="ECO:0000256" key="6">
    <source>
        <dbReference type="ARBA" id="ARBA00022692"/>
    </source>
</evidence>
<evidence type="ECO:0000256" key="10">
    <source>
        <dbReference type="ARBA" id="ARBA00023012"/>
    </source>
</evidence>
<feature type="modified residue" description="Phosphohistidine" evidence="12">
    <location>
        <position position="761"/>
    </location>
</feature>
<evidence type="ECO:0000256" key="13">
    <source>
        <dbReference type="PROSITE-ProRule" id="PRU00169"/>
    </source>
</evidence>
<dbReference type="InterPro" id="IPR003661">
    <property type="entry name" value="HisK_dim/P_dom"/>
</dbReference>
<evidence type="ECO:0000256" key="15">
    <source>
        <dbReference type="SAM" id="MobiDB-lite"/>
    </source>
</evidence>
<dbReference type="Gene3D" id="3.40.50.2300">
    <property type="match status" value="2"/>
</dbReference>
<evidence type="ECO:0000259" key="17">
    <source>
        <dbReference type="PROSITE" id="PS50110"/>
    </source>
</evidence>
<dbReference type="Gene3D" id="3.30.565.10">
    <property type="entry name" value="Histidine kinase-like ATPase, C-terminal domain"/>
    <property type="match status" value="1"/>
</dbReference>
<dbReference type="InterPro" id="IPR036641">
    <property type="entry name" value="HPT_dom_sf"/>
</dbReference>
<dbReference type="CDD" id="cd00130">
    <property type="entry name" value="PAS"/>
    <property type="match status" value="1"/>
</dbReference>
<evidence type="ECO:0000256" key="1">
    <source>
        <dbReference type="ARBA" id="ARBA00000085"/>
    </source>
</evidence>
<dbReference type="InterPro" id="IPR005467">
    <property type="entry name" value="His_kinase_dom"/>
</dbReference>
<dbReference type="PRINTS" id="PR00344">
    <property type="entry name" value="BCTRLSENSOR"/>
</dbReference>
<dbReference type="EC" id="2.7.13.3" evidence="3"/>
<dbReference type="SMART" id="SM00388">
    <property type="entry name" value="HisKA"/>
    <property type="match status" value="1"/>
</dbReference>
<keyword evidence="10" id="KW-0902">Two-component regulatory system</keyword>
<dbReference type="EMBL" id="SPMZ01000024">
    <property type="protein sequence ID" value="NMQ19333.1"/>
    <property type="molecule type" value="Genomic_DNA"/>
</dbReference>
<feature type="domain" description="Response regulatory" evidence="17">
    <location>
        <begin position="388"/>
        <end position="509"/>
    </location>
</feature>
<keyword evidence="22" id="KW-1185">Reference proteome</keyword>
<dbReference type="Gene3D" id="1.20.120.160">
    <property type="entry name" value="HPT domain"/>
    <property type="match status" value="1"/>
</dbReference>
<dbReference type="PROSITE" id="PS50110">
    <property type="entry name" value="RESPONSE_REGULATORY"/>
    <property type="match status" value="2"/>
</dbReference>
<feature type="domain" description="PAS" evidence="18">
    <location>
        <begin position="3"/>
        <end position="74"/>
    </location>
</feature>
<dbReference type="InterPro" id="IPR011006">
    <property type="entry name" value="CheY-like_superfamily"/>
</dbReference>
<dbReference type="InterPro" id="IPR013767">
    <property type="entry name" value="PAS_fold"/>
</dbReference>
<dbReference type="CDD" id="cd00082">
    <property type="entry name" value="HisKA"/>
    <property type="match status" value="1"/>
</dbReference>
<feature type="modified residue" description="4-aspartylphosphate" evidence="13">
    <location>
        <position position="582"/>
    </location>
</feature>
<feature type="domain" description="Response regulatory" evidence="17">
    <location>
        <begin position="533"/>
        <end position="652"/>
    </location>
</feature>
<keyword evidence="7" id="KW-0547">Nucleotide-binding</keyword>
<evidence type="ECO:0000313" key="22">
    <source>
        <dbReference type="Proteomes" id="UP000760480"/>
    </source>
</evidence>